<evidence type="ECO:0000256" key="4">
    <source>
        <dbReference type="PROSITE-ProRule" id="PRU00284"/>
    </source>
</evidence>
<dbReference type="RefSeq" id="WP_057687577.1">
    <property type="nucleotide sequence ID" value="NZ_LDJK01000112.1"/>
</dbReference>
<dbReference type="InterPro" id="IPR004089">
    <property type="entry name" value="MCPsignal_dom"/>
</dbReference>
<evidence type="ECO:0000256" key="6">
    <source>
        <dbReference type="SAM" id="Phobius"/>
    </source>
</evidence>
<dbReference type="GO" id="GO:0005886">
    <property type="term" value="C:plasma membrane"/>
    <property type="evidence" value="ECO:0007669"/>
    <property type="project" value="TreeGrafter"/>
</dbReference>
<dbReference type="InterPro" id="IPR051310">
    <property type="entry name" value="MCP_chemotaxis"/>
</dbReference>
<keyword evidence="6" id="KW-0812">Transmembrane</keyword>
<sequence>MRAVSLSSRSRRPPSVARRLMLGTGLLALACFGFTAVISYWRSSDALLESAQARLQDLAGQEAQRIAAEIAVAADTGTALANSFSVQRSLGSLDRTAANEIIRAQLQAHPQWLGMGTLWEPDAFDGKDAAFVDSEGHDGSGRFMTWWAWQDGTLVREPLRDYEKPGDGDWNLKPRQTIAQAVVEPYYYPVAGKDTLMTTVATPILEEGRYQGVITVDFTLATLQARIAAMRPMEVGHATLLSPAGSVMASRDAAEVGKLRDDAGTQAMLAAVAKGETVSSEERFNGEQQLQVFVPLRVGSAPQVFALGIAVPKAHVMAQARTLLWVIVAVGLFSAVLLSAALFVLLRALVLKPLAEAERVSAAVAEGRLDSRIAVARNDEVGRLLTSMGAMQDQLRAVIAAQADMAHRHDQGQISHRLDAQAFPGEYGRMVAGTNMLVAGHVDVQRRLVEVMACYAVGDMSADMEELPGEKAMISAAMRDTKANLQAINAQILQLAHAAAAGDFTQRGDAARFTHDFRGMVEGLNTLMHTTDGNLAELSRLLQAIARGDLTARMQGDFHGVFAQMRRDADTTVEQLTRIVGGIQQASAMINSAAGEIAAGNEDLSRRTEQQAASLEETAASMEELTSTVRQNADHARQANQLVQGTAAVASQGGDVVEQVVQTMTGIEGSSRRIAEIITVIDGIAFQTNILALNAAVEAARAGEQGRGFAVVATEVRALAQRSATAAREIKGLIDDSVGQVEQGAQLVRQAGSTMQDIVSSVHRVTDIMAEISAASQEQSAGIEQVSQTVVQMDEATQQNAALVEEANAAARSLEEQSHELQQAVAIFRLREASSRTQRAAVAETA</sequence>
<evidence type="ECO:0000259" key="8">
    <source>
        <dbReference type="PROSITE" id="PS50885"/>
    </source>
</evidence>
<proteinExistence type="inferred from homology"/>
<dbReference type="PROSITE" id="PS51257">
    <property type="entry name" value="PROKAR_LIPOPROTEIN"/>
    <property type="match status" value="1"/>
</dbReference>
<dbReference type="CDD" id="cd06225">
    <property type="entry name" value="HAMP"/>
    <property type="match status" value="1"/>
</dbReference>
<dbReference type="EMBL" id="LDJK01000112">
    <property type="protein sequence ID" value="KRG66476.1"/>
    <property type="molecule type" value="Genomic_DNA"/>
</dbReference>
<dbReference type="PROSITE" id="PS50885">
    <property type="entry name" value="HAMP"/>
    <property type="match status" value="2"/>
</dbReference>
<protein>
    <submittedName>
        <fullName evidence="9">Chemotaxis protein</fullName>
    </submittedName>
</protein>
<evidence type="ECO:0000313" key="10">
    <source>
        <dbReference type="Proteomes" id="UP000051386"/>
    </source>
</evidence>
<dbReference type="AlphaFoldDB" id="A0A0R0CA76"/>
<evidence type="ECO:0000259" key="7">
    <source>
        <dbReference type="PROSITE" id="PS50111"/>
    </source>
</evidence>
<evidence type="ECO:0000256" key="2">
    <source>
        <dbReference type="ARBA" id="ARBA00023224"/>
    </source>
</evidence>
<gene>
    <name evidence="9" type="ORF">ABB28_17220</name>
</gene>
<dbReference type="SUPFAM" id="SSF158472">
    <property type="entry name" value="HAMP domain-like"/>
    <property type="match status" value="1"/>
</dbReference>
<evidence type="ECO:0000256" key="5">
    <source>
        <dbReference type="SAM" id="Coils"/>
    </source>
</evidence>
<dbReference type="InterPro" id="IPR004090">
    <property type="entry name" value="Chemotax_Me-accpt_rcpt"/>
</dbReference>
<comment type="caution">
    <text evidence="9">The sequence shown here is derived from an EMBL/GenBank/DDBJ whole genome shotgun (WGS) entry which is preliminary data.</text>
</comment>
<dbReference type="InterPro" id="IPR041395">
    <property type="entry name" value="McpB_HAMP_3rd"/>
</dbReference>
<feature type="domain" description="Methyl-accepting transducer" evidence="7">
    <location>
        <begin position="586"/>
        <end position="815"/>
    </location>
</feature>
<keyword evidence="6" id="KW-0472">Membrane</keyword>
<dbReference type="CDD" id="cd12913">
    <property type="entry name" value="PDC1_MCP_like"/>
    <property type="match status" value="1"/>
</dbReference>
<dbReference type="SUPFAM" id="SSF58104">
    <property type="entry name" value="Methyl-accepting chemotaxis protein (MCP) signaling domain"/>
    <property type="match status" value="1"/>
</dbReference>
<dbReference type="Pfam" id="PF22673">
    <property type="entry name" value="MCP-like_PDC_1"/>
    <property type="match status" value="1"/>
</dbReference>
<dbReference type="PRINTS" id="PR00260">
    <property type="entry name" value="CHEMTRNSDUCR"/>
</dbReference>
<feature type="domain" description="HAMP" evidence="8">
    <location>
        <begin position="348"/>
        <end position="400"/>
    </location>
</feature>
<name>A0A0R0CA76_9GAMM</name>
<feature type="transmembrane region" description="Helical" evidence="6">
    <location>
        <begin position="323"/>
        <end position="346"/>
    </location>
</feature>
<dbReference type="Pfam" id="PF18575">
    <property type="entry name" value="HAMP_N3"/>
    <property type="match status" value="1"/>
</dbReference>
<feature type="coiled-coil region" evidence="5">
    <location>
        <begin position="793"/>
        <end position="824"/>
    </location>
</feature>
<accession>A0A0R0CA76</accession>
<reference evidence="9 10" key="1">
    <citation type="submission" date="2015-05" db="EMBL/GenBank/DDBJ databases">
        <title>Genome sequencing and analysis of members of genus Stenotrophomonas.</title>
        <authorList>
            <person name="Patil P.P."/>
            <person name="Midha S."/>
            <person name="Patil P.B."/>
        </authorList>
    </citation>
    <scope>NUCLEOTIDE SEQUENCE [LARGE SCALE GENOMIC DNA]</scope>
    <source>
        <strain evidence="9 10">DSM 21508</strain>
    </source>
</reference>
<dbReference type="SMART" id="SM00304">
    <property type="entry name" value="HAMP"/>
    <property type="match status" value="3"/>
</dbReference>
<dbReference type="Proteomes" id="UP000051386">
    <property type="component" value="Unassembled WGS sequence"/>
</dbReference>
<keyword evidence="1" id="KW-0488">Methylation</keyword>
<dbReference type="PANTHER" id="PTHR43531:SF14">
    <property type="entry name" value="METHYL-ACCEPTING CHEMOTAXIS PROTEIN I-RELATED"/>
    <property type="match status" value="1"/>
</dbReference>
<dbReference type="Pfam" id="PF18947">
    <property type="entry name" value="HAMP_2"/>
    <property type="match status" value="1"/>
</dbReference>
<dbReference type="Pfam" id="PF00672">
    <property type="entry name" value="HAMP"/>
    <property type="match status" value="1"/>
</dbReference>
<dbReference type="GO" id="GO:0006935">
    <property type="term" value="P:chemotaxis"/>
    <property type="evidence" value="ECO:0007669"/>
    <property type="project" value="InterPro"/>
</dbReference>
<dbReference type="Gene3D" id="1.20.120.1530">
    <property type="match status" value="1"/>
</dbReference>
<dbReference type="InterPro" id="IPR003660">
    <property type="entry name" value="HAMP_dom"/>
</dbReference>
<dbReference type="SMART" id="SM00283">
    <property type="entry name" value="MA"/>
    <property type="match status" value="1"/>
</dbReference>
<dbReference type="PATRIC" id="fig|517011.3.peg.199"/>
<organism evidence="9 10">
    <name type="scientific">Stenotrophomonas chelatiphaga</name>
    <dbReference type="NCBI Taxonomy" id="517011"/>
    <lineage>
        <taxon>Bacteria</taxon>
        <taxon>Pseudomonadati</taxon>
        <taxon>Pseudomonadota</taxon>
        <taxon>Gammaproteobacteria</taxon>
        <taxon>Lysobacterales</taxon>
        <taxon>Lysobacteraceae</taxon>
        <taxon>Stenotrophomonas</taxon>
    </lineage>
</organism>
<evidence type="ECO:0000256" key="1">
    <source>
        <dbReference type="ARBA" id="ARBA00022481"/>
    </source>
</evidence>
<evidence type="ECO:0000313" key="9">
    <source>
        <dbReference type="EMBL" id="KRG66476.1"/>
    </source>
</evidence>
<feature type="transmembrane region" description="Helical" evidence="6">
    <location>
        <begin position="20"/>
        <end position="41"/>
    </location>
</feature>
<dbReference type="Pfam" id="PF00015">
    <property type="entry name" value="MCPsignal"/>
    <property type="match status" value="1"/>
</dbReference>
<keyword evidence="2 4" id="KW-0807">Transducer</keyword>
<dbReference type="Gene3D" id="3.30.450.20">
    <property type="entry name" value="PAS domain"/>
    <property type="match status" value="2"/>
</dbReference>
<dbReference type="PROSITE" id="PS50111">
    <property type="entry name" value="CHEMOTAXIS_TRANSDUC_2"/>
    <property type="match status" value="1"/>
</dbReference>
<dbReference type="CDD" id="cd11386">
    <property type="entry name" value="MCP_signal"/>
    <property type="match status" value="1"/>
</dbReference>
<dbReference type="GO" id="GO:0004888">
    <property type="term" value="F:transmembrane signaling receptor activity"/>
    <property type="evidence" value="ECO:0007669"/>
    <property type="project" value="InterPro"/>
</dbReference>
<feature type="domain" description="HAMP" evidence="8">
    <location>
        <begin position="529"/>
        <end position="581"/>
    </location>
</feature>
<evidence type="ECO:0000256" key="3">
    <source>
        <dbReference type="ARBA" id="ARBA00029447"/>
    </source>
</evidence>
<dbReference type="FunFam" id="1.10.287.950:FF:000002">
    <property type="entry name" value="Methyl-accepting chemotaxis protein"/>
    <property type="match status" value="1"/>
</dbReference>
<keyword evidence="6" id="KW-1133">Transmembrane helix</keyword>
<keyword evidence="10" id="KW-1185">Reference proteome</keyword>
<dbReference type="GO" id="GO:0007165">
    <property type="term" value="P:signal transduction"/>
    <property type="evidence" value="ECO:0007669"/>
    <property type="project" value="UniProtKB-KW"/>
</dbReference>
<dbReference type="PANTHER" id="PTHR43531">
    <property type="entry name" value="PROTEIN ICFG"/>
    <property type="match status" value="1"/>
</dbReference>
<comment type="similarity">
    <text evidence="3">Belongs to the methyl-accepting chemotaxis (MCP) protein family.</text>
</comment>
<keyword evidence="5" id="KW-0175">Coiled coil</keyword>
<dbReference type="Gene3D" id="1.10.287.950">
    <property type="entry name" value="Methyl-accepting chemotaxis protein"/>
    <property type="match status" value="1"/>
</dbReference>